<evidence type="ECO:0000256" key="1">
    <source>
        <dbReference type="SAM" id="MobiDB-lite"/>
    </source>
</evidence>
<comment type="caution">
    <text evidence="3">The sequence shown here is derived from an EMBL/GenBank/DDBJ whole genome shotgun (WGS) entry which is preliminary data.</text>
</comment>
<accession>A0A0G2GKM1</accession>
<keyword evidence="4" id="KW-1185">Reference proteome</keyword>
<evidence type="ECO:0000259" key="2">
    <source>
        <dbReference type="Pfam" id="PF15456"/>
    </source>
</evidence>
<feature type="compositionally biased region" description="Polar residues" evidence="1">
    <location>
        <begin position="314"/>
        <end position="340"/>
    </location>
</feature>
<protein>
    <recommendedName>
        <fullName evidence="2">Up-regulated during septation protein 1 domain-containing protein</fullName>
    </recommendedName>
</protein>
<dbReference type="AlphaFoldDB" id="A0A0G2GKM1"/>
<feature type="compositionally biased region" description="Polar residues" evidence="1">
    <location>
        <begin position="249"/>
        <end position="261"/>
    </location>
</feature>
<dbReference type="EMBL" id="LCWF01000146">
    <property type="protein sequence ID" value="KKY17455.1"/>
    <property type="molecule type" value="Genomic_DNA"/>
</dbReference>
<feature type="region of interest" description="Disordered" evidence="1">
    <location>
        <begin position="22"/>
        <end position="283"/>
    </location>
</feature>
<evidence type="ECO:0000313" key="4">
    <source>
        <dbReference type="Proteomes" id="UP000053317"/>
    </source>
</evidence>
<feature type="region of interest" description="Disordered" evidence="1">
    <location>
        <begin position="593"/>
        <end position="622"/>
    </location>
</feature>
<reference evidence="3 4" key="2">
    <citation type="submission" date="2015-05" db="EMBL/GenBank/DDBJ databases">
        <authorList>
            <person name="Morales-Cruz A."/>
            <person name="Amrine K.C."/>
            <person name="Cantu D."/>
        </authorList>
    </citation>
    <scope>NUCLEOTIDE SEQUENCE [LARGE SCALE GENOMIC DNA]</scope>
    <source>
        <strain evidence="3">UCRPC4</strain>
    </source>
</reference>
<dbReference type="Proteomes" id="UP000053317">
    <property type="component" value="Unassembled WGS sequence"/>
</dbReference>
<dbReference type="Pfam" id="PF15456">
    <property type="entry name" value="Uds1"/>
    <property type="match status" value="1"/>
</dbReference>
<gene>
    <name evidence="3" type="ORF">UCRPC4_g05597</name>
</gene>
<feature type="region of interest" description="Disordered" evidence="1">
    <location>
        <begin position="304"/>
        <end position="360"/>
    </location>
</feature>
<reference evidence="3 4" key="1">
    <citation type="submission" date="2015-05" db="EMBL/GenBank/DDBJ databases">
        <title>Distinctive expansion of gene families associated with plant cell wall degradation and secondary metabolism in the genomes of grapevine trunk pathogens.</title>
        <authorList>
            <person name="Lawrence D.P."/>
            <person name="Travadon R."/>
            <person name="Rolshausen P.E."/>
            <person name="Baumgartner K."/>
        </authorList>
    </citation>
    <scope>NUCLEOTIDE SEQUENCE [LARGE SCALE GENOMIC DNA]</scope>
    <source>
        <strain evidence="3">UCRPC4</strain>
    </source>
</reference>
<sequence length="660" mass="72804">MNLYVSDAEVDLGLNNFIARAISPDSPKTSTDRSNKRDMSQVLNSDIYQPPDRASIWPSGRETPSSSGRDTPISSSGRDTPTDRPRYQLWPAIKKAVGGRRSPENDMPLHMSQSVPMLRPETSAESMTQKFRAGSLPRRRKASVPELSIAPMTTVQERPTDSPTIPGRFPVHERSNSVPTSNKHELFLPRSNLSPVADLTPGPKSSDLKPSPLRDDDASRDTPGGKSIKRASSILIPDEDAETILPLLPQTTFNPLDNSPSAKAVSPKSDITDVPPAVPPKSPRLKLRIAPVIAAMPPKASEITNVVRQPPVPSSQAPLSTPDSGISPNPFTTARSSPDSQAKPWATPQKGYSPVISSSTNMNFSHKHNISAATTTQIGSPPGPPRLTRSHSVSNLQRTRSNSSSTTQNFSYRHRREESEGSMLDRGRPTKRIEGVVKRKLTSRFAAPEQNFDSLPVGLLPDIATSQLPADEVAALREQAVGQAGKFALLPRKEVKQLSRELRSLDERCEYLRKTHNSLRDGRRELHARMITYLKSPRLAKFSVDSMLKQEVALGELDKSVDEWIVKLEYAENRRARVRQKLLEHVAAALTLPLPQTPSKTHVPAEEQTPPRSPEKAESPRIIERHEVESIKIYAGKEVHALLADIEQEIENMVEPGYID</sequence>
<name>A0A0G2GKM1_PHACM</name>
<feature type="compositionally biased region" description="Polar residues" evidence="1">
    <location>
        <begin position="62"/>
        <end position="79"/>
    </location>
</feature>
<feature type="domain" description="Up-regulated during septation protein 1" evidence="2">
    <location>
        <begin position="474"/>
        <end position="592"/>
    </location>
</feature>
<feature type="compositionally biased region" description="Basic and acidic residues" evidence="1">
    <location>
        <begin position="415"/>
        <end position="426"/>
    </location>
</feature>
<feature type="region of interest" description="Disordered" evidence="1">
    <location>
        <begin position="374"/>
        <end position="426"/>
    </location>
</feature>
<proteinExistence type="predicted"/>
<feature type="compositionally biased region" description="Polar residues" evidence="1">
    <location>
        <begin position="151"/>
        <end position="163"/>
    </location>
</feature>
<feature type="compositionally biased region" description="Low complexity" evidence="1">
    <location>
        <begin position="394"/>
        <end position="411"/>
    </location>
</feature>
<feature type="compositionally biased region" description="Basic and acidic residues" evidence="1">
    <location>
        <begin position="613"/>
        <end position="622"/>
    </location>
</feature>
<organism evidence="3 4">
    <name type="scientific">Phaeomoniella chlamydospora</name>
    <name type="common">Phaeoacremonium chlamydosporum</name>
    <dbReference type="NCBI Taxonomy" id="158046"/>
    <lineage>
        <taxon>Eukaryota</taxon>
        <taxon>Fungi</taxon>
        <taxon>Dikarya</taxon>
        <taxon>Ascomycota</taxon>
        <taxon>Pezizomycotina</taxon>
        <taxon>Eurotiomycetes</taxon>
        <taxon>Chaetothyriomycetidae</taxon>
        <taxon>Phaeomoniellales</taxon>
        <taxon>Phaeomoniellaceae</taxon>
        <taxon>Phaeomoniella</taxon>
    </lineage>
</organism>
<dbReference type="InterPro" id="IPR029191">
    <property type="entry name" value="Uds1"/>
</dbReference>
<evidence type="ECO:0000313" key="3">
    <source>
        <dbReference type="EMBL" id="KKY17455.1"/>
    </source>
</evidence>
<feature type="compositionally biased region" description="Basic and acidic residues" evidence="1">
    <location>
        <begin position="30"/>
        <end position="39"/>
    </location>
</feature>
<dbReference type="OrthoDB" id="5429395at2759"/>